<sequence length="192" mass="22591">MLFESVRSKIRGMKVYLIRHGVTQQALDGISQTADAPLAEDAIKENPYKNLAFDKVFSSTLLRAKQTADKLFGDYEIVDYIYEFRAPKELVGISEDKVNKFWREHWDEVRKDPDWKFNGCESFNEIVDRADKFYKFLKTLDYGRIAVVGHALFFKHLLSIHALKRKNYTIDKYYNLTAYIRPMPLSFLKMEL</sequence>
<dbReference type="Pfam" id="PF00300">
    <property type="entry name" value="His_Phos_1"/>
    <property type="match status" value="1"/>
</dbReference>
<dbReference type="AlphaFoldDB" id="A0A1F7Z5E6"/>
<dbReference type="SUPFAM" id="SSF53254">
    <property type="entry name" value="Phosphoglycerate mutase-like"/>
    <property type="match status" value="1"/>
</dbReference>
<accession>A0A1F7Z5E6</accession>
<dbReference type="GO" id="GO:0016791">
    <property type="term" value="F:phosphatase activity"/>
    <property type="evidence" value="ECO:0007669"/>
    <property type="project" value="TreeGrafter"/>
</dbReference>
<dbReference type="Gene3D" id="3.40.50.1240">
    <property type="entry name" value="Phosphoglycerate mutase-like"/>
    <property type="match status" value="1"/>
</dbReference>
<dbReference type="EMBL" id="MGGR01000003">
    <property type="protein sequence ID" value="OGM34671.1"/>
    <property type="molecule type" value="Genomic_DNA"/>
</dbReference>
<dbReference type="InterPro" id="IPR029033">
    <property type="entry name" value="His_PPase_superfam"/>
</dbReference>
<reference evidence="1 2" key="1">
    <citation type="journal article" date="2016" name="Nat. Commun.">
        <title>Thousands of microbial genomes shed light on interconnected biogeochemical processes in an aquifer system.</title>
        <authorList>
            <person name="Anantharaman K."/>
            <person name="Brown C.T."/>
            <person name="Hug L.A."/>
            <person name="Sharon I."/>
            <person name="Castelle C.J."/>
            <person name="Probst A.J."/>
            <person name="Thomas B.C."/>
            <person name="Singh A."/>
            <person name="Wilkins M.J."/>
            <person name="Karaoz U."/>
            <person name="Brodie E.L."/>
            <person name="Williams K.H."/>
            <person name="Hubbard S.S."/>
            <person name="Banfield J.F."/>
        </authorList>
    </citation>
    <scope>NUCLEOTIDE SEQUENCE [LARGE SCALE GENOMIC DNA]</scope>
</reference>
<dbReference type="InterPro" id="IPR013078">
    <property type="entry name" value="His_Pase_superF_clade-1"/>
</dbReference>
<evidence type="ECO:0008006" key="3">
    <source>
        <dbReference type="Google" id="ProtNLM"/>
    </source>
</evidence>
<proteinExistence type="predicted"/>
<dbReference type="SMART" id="SM00855">
    <property type="entry name" value="PGAM"/>
    <property type="match status" value="1"/>
</dbReference>
<organism evidence="1 2">
    <name type="scientific">Candidatus Woesebacteria bacterium RIFCSPHIGHO2_02_FULL_39_13</name>
    <dbReference type="NCBI Taxonomy" id="1802505"/>
    <lineage>
        <taxon>Bacteria</taxon>
        <taxon>Candidatus Woeseibacteriota</taxon>
    </lineage>
</organism>
<dbReference type="InterPro" id="IPR050275">
    <property type="entry name" value="PGM_Phosphatase"/>
</dbReference>
<dbReference type="CDD" id="cd07067">
    <property type="entry name" value="HP_PGM_like"/>
    <property type="match status" value="1"/>
</dbReference>
<gene>
    <name evidence="1" type="ORF">A3D01_04055</name>
</gene>
<evidence type="ECO:0000313" key="1">
    <source>
        <dbReference type="EMBL" id="OGM34671.1"/>
    </source>
</evidence>
<dbReference type="STRING" id="1802505.A3D01_04055"/>
<protein>
    <recommendedName>
        <fullName evidence="3">Phosphoglycerate mutase</fullName>
    </recommendedName>
</protein>
<dbReference type="Proteomes" id="UP000177169">
    <property type="component" value="Unassembled WGS sequence"/>
</dbReference>
<name>A0A1F7Z5E6_9BACT</name>
<dbReference type="PANTHER" id="PTHR48100">
    <property type="entry name" value="BROAD-SPECIFICITY PHOSPHATASE YOR283W-RELATED"/>
    <property type="match status" value="1"/>
</dbReference>
<comment type="caution">
    <text evidence="1">The sequence shown here is derived from an EMBL/GenBank/DDBJ whole genome shotgun (WGS) entry which is preliminary data.</text>
</comment>
<evidence type="ECO:0000313" key="2">
    <source>
        <dbReference type="Proteomes" id="UP000177169"/>
    </source>
</evidence>